<dbReference type="CDD" id="cd00051">
    <property type="entry name" value="EFh"/>
    <property type="match status" value="2"/>
</dbReference>
<keyword evidence="4" id="KW-0677">Repeat</keyword>
<evidence type="ECO:0000313" key="9">
    <source>
        <dbReference type="EMBL" id="CAL6014918.1"/>
    </source>
</evidence>
<protein>
    <recommendedName>
        <fullName evidence="7">EF-hand domain-containing protein</fullName>
    </recommendedName>
</protein>
<dbReference type="InterPro" id="IPR028846">
    <property type="entry name" value="Recoverin"/>
</dbReference>
<comment type="caution">
    <text evidence="8">The sequence shown here is derived from an EMBL/GenBank/DDBJ whole genome shotgun (WGS) entry which is preliminary data.</text>
</comment>
<dbReference type="InterPro" id="IPR018247">
    <property type="entry name" value="EF_Hand_1_Ca_BS"/>
</dbReference>
<evidence type="ECO:0000313" key="10">
    <source>
        <dbReference type="Proteomes" id="UP001642409"/>
    </source>
</evidence>
<feature type="domain" description="EF-hand" evidence="7">
    <location>
        <begin position="30"/>
        <end position="65"/>
    </location>
</feature>
<evidence type="ECO:0000256" key="1">
    <source>
        <dbReference type="ARBA" id="ARBA00006049"/>
    </source>
</evidence>
<proteinExistence type="inferred from homology"/>
<dbReference type="PANTHER" id="PTHR23055:SF178">
    <property type="entry name" value="NEUROCALCIN HOMOLOG"/>
    <property type="match status" value="1"/>
</dbReference>
<keyword evidence="6" id="KW-0449">Lipoprotein</keyword>
<dbReference type="InterPro" id="IPR002048">
    <property type="entry name" value="EF_hand_dom"/>
</dbReference>
<reference evidence="9 10" key="2">
    <citation type="submission" date="2024-07" db="EMBL/GenBank/DDBJ databases">
        <authorList>
            <person name="Akdeniz Z."/>
        </authorList>
    </citation>
    <scope>NUCLEOTIDE SEQUENCE [LARGE SCALE GENOMIC DNA]</scope>
</reference>
<dbReference type="EMBL" id="CATOUU010000653">
    <property type="protein sequence ID" value="CAI9938092.1"/>
    <property type="molecule type" value="Genomic_DNA"/>
</dbReference>
<dbReference type="Gene3D" id="1.10.238.10">
    <property type="entry name" value="EF-hand"/>
    <property type="match status" value="2"/>
</dbReference>
<evidence type="ECO:0000256" key="5">
    <source>
        <dbReference type="ARBA" id="ARBA00022837"/>
    </source>
</evidence>
<evidence type="ECO:0000259" key="7">
    <source>
        <dbReference type="PROSITE" id="PS50222"/>
    </source>
</evidence>
<name>A0AA86PGX1_9EUKA</name>
<gene>
    <name evidence="9" type="ORF">HINF_LOCUS24503</name>
    <name evidence="8" type="ORF">HINF_LOCUS25737</name>
</gene>
<evidence type="ECO:0000256" key="3">
    <source>
        <dbReference type="ARBA" id="ARBA00022723"/>
    </source>
</evidence>
<dbReference type="Pfam" id="PF13499">
    <property type="entry name" value="EF-hand_7"/>
    <property type="match status" value="2"/>
</dbReference>
<dbReference type="PROSITE" id="PS50222">
    <property type="entry name" value="EF_HAND_2"/>
    <property type="match status" value="2"/>
</dbReference>
<dbReference type="PANTHER" id="PTHR23055">
    <property type="entry name" value="CALCIUM BINDING PROTEINS"/>
    <property type="match status" value="1"/>
</dbReference>
<dbReference type="Proteomes" id="UP001642409">
    <property type="component" value="Unassembled WGS sequence"/>
</dbReference>
<comment type="similarity">
    <text evidence="1">Belongs to the recoverin family.</text>
</comment>
<evidence type="ECO:0000256" key="2">
    <source>
        <dbReference type="ARBA" id="ARBA00022707"/>
    </source>
</evidence>
<dbReference type="EMBL" id="CAXDID020000071">
    <property type="protein sequence ID" value="CAL6014918.1"/>
    <property type="molecule type" value="Genomic_DNA"/>
</dbReference>
<dbReference type="SMART" id="SM00054">
    <property type="entry name" value="EFh"/>
    <property type="match status" value="4"/>
</dbReference>
<accession>A0AA86PGX1</accession>
<keyword evidence="10" id="KW-1185">Reference proteome</keyword>
<sequence>MGCTTTSVKESQLKFDPKEVKINNTMFVIPDKEATLKAFRALDTNQSGKLDPNEILVLFKTLGKPLEKEQLHKVFSLADQNIDACLDENEFYHLMYILANSDVQDKEKIVFFMADINCSGTIDSKELGILFKKLDISASPEKIDEIMKSVADNADGTLSFDMFMALIGKLTE</sequence>
<keyword evidence="5" id="KW-0106">Calcium</keyword>
<dbReference type="InterPro" id="IPR011992">
    <property type="entry name" value="EF-hand-dom_pair"/>
</dbReference>
<keyword evidence="2" id="KW-0519">Myristate</keyword>
<feature type="domain" description="EF-hand" evidence="7">
    <location>
        <begin position="102"/>
        <end position="137"/>
    </location>
</feature>
<evidence type="ECO:0000256" key="6">
    <source>
        <dbReference type="ARBA" id="ARBA00023288"/>
    </source>
</evidence>
<keyword evidence="3" id="KW-0479">Metal-binding</keyword>
<dbReference type="SUPFAM" id="SSF47473">
    <property type="entry name" value="EF-hand"/>
    <property type="match status" value="1"/>
</dbReference>
<dbReference type="PROSITE" id="PS00018">
    <property type="entry name" value="EF_HAND_1"/>
    <property type="match status" value="2"/>
</dbReference>
<reference evidence="8" key="1">
    <citation type="submission" date="2023-06" db="EMBL/GenBank/DDBJ databases">
        <authorList>
            <person name="Kurt Z."/>
        </authorList>
    </citation>
    <scope>NUCLEOTIDE SEQUENCE</scope>
</reference>
<evidence type="ECO:0000256" key="4">
    <source>
        <dbReference type="ARBA" id="ARBA00022737"/>
    </source>
</evidence>
<organism evidence="8">
    <name type="scientific">Hexamita inflata</name>
    <dbReference type="NCBI Taxonomy" id="28002"/>
    <lineage>
        <taxon>Eukaryota</taxon>
        <taxon>Metamonada</taxon>
        <taxon>Diplomonadida</taxon>
        <taxon>Hexamitidae</taxon>
        <taxon>Hexamitinae</taxon>
        <taxon>Hexamita</taxon>
    </lineage>
</organism>
<dbReference type="GO" id="GO:0005509">
    <property type="term" value="F:calcium ion binding"/>
    <property type="evidence" value="ECO:0007669"/>
    <property type="project" value="InterPro"/>
</dbReference>
<evidence type="ECO:0000313" key="8">
    <source>
        <dbReference type="EMBL" id="CAI9938092.1"/>
    </source>
</evidence>
<dbReference type="AlphaFoldDB" id="A0AA86PGX1"/>